<comment type="caution">
    <text evidence="1">The sequence shown here is derived from an EMBL/GenBank/DDBJ whole genome shotgun (WGS) entry which is preliminary data.</text>
</comment>
<keyword evidence="2" id="KW-1185">Reference proteome</keyword>
<evidence type="ECO:0000313" key="1">
    <source>
        <dbReference type="EMBL" id="MBR8537768.1"/>
    </source>
</evidence>
<dbReference type="AlphaFoldDB" id="A0A941F6L1"/>
<protein>
    <submittedName>
        <fullName evidence="1">Uncharacterized protein</fullName>
    </submittedName>
</protein>
<reference evidence="1" key="2">
    <citation type="submission" date="2021-04" db="EMBL/GenBank/DDBJ databases">
        <authorList>
            <person name="Zhang T."/>
            <person name="Zhang Y."/>
            <person name="Lu D."/>
            <person name="Zuo D."/>
            <person name="Du Z."/>
        </authorList>
    </citation>
    <scope>NUCLEOTIDE SEQUENCE</scope>
    <source>
        <strain evidence="1">JR1</strain>
    </source>
</reference>
<dbReference type="Proteomes" id="UP000679220">
    <property type="component" value="Unassembled WGS sequence"/>
</dbReference>
<reference evidence="1" key="1">
    <citation type="journal article" date="2018" name="Int. J. Syst. Evol. Microbiol.">
        <title>Carboxylicivirga sediminis sp. nov., isolated from coastal sediment.</title>
        <authorList>
            <person name="Wang F.Q."/>
            <person name="Ren L.H."/>
            <person name="Zou R.J."/>
            <person name="Sun Y.Z."/>
            <person name="Liu X.J."/>
            <person name="Jiang F."/>
            <person name="Liu L.J."/>
        </authorList>
    </citation>
    <scope>NUCLEOTIDE SEQUENCE</scope>
    <source>
        <strain evidence="1">JR1</strain>
    </source>
</reference>
<sequence length="237" mass="27901">MGAKKIILERYGNLLKEESLVTMHDKILPNTFVLEAPEPFPGYFGYYSEIPSDSKPLYIYLVLKRLYTLEEITRATQNIKKYFSADFNAAAGVVSMYNKEYHVIRVRHLDSFDQIIDLQAGYIDEGFEFKKAPKNLQGSAIIRLKKFFTLEEIEDGVYFDLDEKDHGYFTIPQKLPWKYFEDITGKVKNNWDYSKFDAAIGHFHQNFGIIDMVRIYNPNIDREYLLGVRQKYLERIK</sequence>
<evidence type="ECO:0000313" key="2">
    <source>
        <dbReference type="Proteomes" id="UP000679220"/>
    </source>
</evidence>
<gene>
    <name evidence="1" type="ORF">KDU71_19510</name>
</gene>
<accession>A0A941F6L1</accession>
<name>A0A941F6L1_9BACT</name>
<dbReference type="RefSeq" id="WP_212192793.1">
    <property type="nucleotide sequence ID" value="NZ_JAGTAR010000039.1"/>
</dbReference>
<dbReference type="EMBL" id="JAGTAR010000039">
    <property type="protein sequence ID" value="MBR8537768.1"/>
    <property type="molecule type" value="Genomic_DNA"/>
</dbReference>
<proteinExistence type="predicted"/>
<organism evidence="1 2">
    <name type="scientific">Carboxylicivirga sediminis</name>
    <dbReference type="NCBI Taxonomy" id="2006564"/>
    <lineage>
        <taxon>Bacteria</taxon>
        <taxon>Pseudomonadati</taxon>
        <taxon>Bacteroidota</taxon>
        <taxon>Bacteroidia</taxon>
        <taxon>Marinilabiliales</taxon>
        <taxon>Marinilabiliaceae</taxon>
        <taxon>Carboxylicivirga</taxon>
    </lineage>
</organism>